<evidence type="ECO:0000256" key="1">
    <source>
        <dbReference type="SAM" id="MobiDB-lite"/>
    </source>
</evidence>
<dbReference type="InterPro" id="IPR043519">
    <property type="entry name" value="NT_sf"/>
</dbReference>
<dbReference type="PANTHER" id="PTHR41773:SF1">
    <property type="entry name" value="RELA_SPOT DOMAIN-CONTAINING PROTEIN"/>
    <property type="match status" value="1"/>
</dbReference>
<keyword evidence="4" id="KW-1185">Reference proteome</keyword>
<evidence type="ECO:0000259" key="2">
    <source>
        <dbReference type="SMART" id="SM00954"/>
    </source>
</evidence>
<feature type="region of interest" description="Disordered" evidence="1">
    <location>
        <begin position="178"/>
        <end position="199"/>
    </location>
</feature>
<organism evidence="3 4">
    <name type="scientific">Colletotrichum kahawae</name>
    <name type="common">Coffee berry disease fungus</name>
    <dbReference type="NCBI Taxonomy" id="34407"/>
    <lineage>
        <taxon>Eukaryota</taxon>
        <taxon>Fungi</taxon>
        <taxon>Dikarya</taxon>
        <taxon>Ascomycota</taxon>
        <taxon>Pezizomycotina</taxon>
        <taxon>Sordariomycetes</taxon>
        <taxon>Hypocreomycetidae</taxon>
        <taxon>Glomerellales</taxon>
        <taxon>Glomerellaceae</taxon>
        <taxon>Colletotrichum</taxon>
        <taxon>Colletotrichum gloeosporioides species complex</taxon>
    </lineage>
</organism>
<gene>
    <name evidence="3" type="ORF">CKAH01_11183</name>
</gene>
<dbReference type="GO" id="GO:0015969">
    <property type="term" value="P:guanosine tetraphosphate metabolic process"/>
    <property type="evidence" value="ECO:0007669"/>
    <property type="project" value="InterPro"/>
</dbReference>
<dbReference type="SUPFAM" id="SSF81301">
    <property type="entry name" value="Nucleotidyltransferase"/>
    <property type="match status" value="1"/>
</dbReference>
<dbReference type="AlphaFoldDB" id="A0AAE0CWT6"/>
<accession>A0AAE0CWT6</accession>
<sequence length="502" mass="57824">MSTEDEQFEKLLGAFKAAHASRTRSLDAHMKRAKSILESETDGLQQTMNVKHAPISARLKDADKALRTLRRRQEERKQLRELKTLVNDRGQKWEEYCKEWGMADKIDEAEPFTSVEQMFEAMHDLAGIRISVYFPTDIQKVVTFLQGSHFKKVENPSRKGGLTRDFQKVRKLVEWQRQNHAKNKHDDEERMEKPGSTPESTFAGYKATHIVVKLSDLSFDAHAKGDSIINIEVQIGSIVMHAWSDIEHDILYKPSENEEVSADVVQMLDLINGIVMTGEVALQQLSRVATAETKRLAANRARPADSWHDVVTWIRMYFKKKQVDVPPDTEWFARYLFEILEATNEHNYGRVEALLNKVYQQPQAEPCSLLQLLRSLGTERFGDPLFKPPKYATTWSARYWATCLVNTVNLALYMDRDAFYTDRDVLSLMDSHSSKNKSLYMERPTFAEFVDILHPSRPQRRSNRDSMMIDFCRDSLLNTDCKKLKPPVSPLPFCPLHLLATG</sequence>
<comment type="caution">
    <text evidence="3">The sequence shown here is derived from an EMBL/GenBank/DDBJ whole genome shotgun (WGS) entry which is preliminary data.</text>
</comment>
<feature type="compositionally biased region" description="Basic and acidic residues" evidence="1">
    <location>
        <begin position="184"/>
        <end position="193"/>
    </location>
</feature>
<dbReference type="SMART" id="SM00954">
    <property type="entry name" value="RelA_SpoT"/>
    <property type="match status" value="1"/>
</dbReference>
<dbReference type="InterPro" id="IPR007685">
    <property type="entry name" value="RelA_SpoT"/>
</dbReference>
<feature type="domain" description="RelA/SpoT" evidence="2">
    <location>
        <begin position="95"/>
        <end position="258"/>
    </location>
</feature>
<name>A0AAE0CWT6_COLKA</name>
<dbReference type="Proteomes" id="UP001281614">
    <property type="component" value="Unassembled WGS sequence"/>
</dbReference>
<evidence type="ECO:0000313" key="4">
    <source>
        <dbReference type="Proteomes" id="UP001281614"/>
    </source>
</evidence>
<evidence type="ECO:0000313" key="3">
    <source>
        <dbReference type="EMBL" id="KAK2728189.1"/>
    </source>
</evidence>
<reference evidence="3" key="1">
    <citation type="submission" date="2023-02" db="EMBL/GenBank/DDBJ databases">
        <title>Colletotrichum kahawae CIFC_Que2 genome sequencing and assembly.</title>
        <authorList>
            <person name="Baroncelli R."/>
        </authorList>
    </citation>
    <scope>NUCLEOTIDE SEQUENCE</scope>
    <source>
        <strain evidence="3">CIFC_Que2</strain>
    </source>
</reference>
<dbReference type="Gene3D" id="3.30.460.10">
    <property type="entry name" value="Beta Polymerase, domain 2"/>
    <property type="match status" value="1"/>
</dbReference>
<dbReference type="PANTHER" id="PTHR41773">
    <property type="entry name" value="GTP PYROPHOSPHATASE-RELATED"/>
    <property type="match status" value="1"/>
</dbReference>
<dbReference type="Pfam" id="PF04607">
    <property type="entry name" value="RelA_SpoT"/>
    <property type="match status" value="1"/>
</dbReference>
<dbReference type="EMBL" id="VYYT01000885">
    <property type="protein sequence ID" value="KAK2728189.1"/>
    <property type="molecule type" value="Genomic_DNA"/>
</dbReference>
<protein>
    <recommendedName>
        <fullName evidence="2">RelA/SpoT domain-containing protein</fullName>
    </recommendedName>
</protein>
<proteinExistence type="predicted"/>